<sequence>MLFLQKIKSRMEVDPDPASIPEESTPSSSSFNSPEPRTNQQRIEDFSPEYILPTFIEKRLNSLFELKNPTFLLSCIENSAPFLANCILLKEFEKINYKFCFLVDSKKNGEV</sequence>
<reference evidence="2 3" key="1">
    <citation type="journal article" date="2007" name="J. Virol.">
        <title>The genome of Gryllus bimaculatus nudivirus indicates an ancient diversification of baculovirus-related nonoccluded nudiviruses of insects.</title>
        <authorList>
            <person name="Wang Y."/>
            <person name="Kleespies R.G."/>
            <person name="Huger A.M."/>
            <person name="Jehle J.A."/>
        </authorList>
    </citation>
    <scope>NUCLEOTIDE SEQUENCE [LARGE SCALE GENOMIC DNA]</scope>
</reference>
<feature type="region of interest" description="Disordered" evidence="1">
    <location>
        <begin position="1"/>
        <end position="43"/>
    </location>
</feature>
<proteinExistence type="predicted"/>
<protein>
    <submittedName>
        <fullName evidence="2">Uncharacterized protein</fullName>
    </submittedName>
</protein>
<dbReference type="Proteomes" id="UP000203733">
    <property type="component" value="Segment"/>
</dbReference>
<organism evidence="2 3">
    <name type="scientific">Gryllus bimaculatus nudivirus</name>
    <dbReference type="NCBI Taxonomy" id="432587"/>
    <lineage>
        <taxon>Viruses</taxon>
        <taxon>Viruses incertae sedis</taxon>
        <taxon>Naldaviricetes</taxon>
        <taxon>Lefavirales</taxon>
        <taxon>Nudiviridae</taxon>
        <taxon>Alphanudivirus</taxon>
        <taxon>Alphanudivirus grybimaculati</taxon>
    </lineage>
</organism>
<evidence type="ECO:0000313" key="3">
    <source>
        <dbReference type="Proteomes" id="UP000203733"/>
    </source>
</evidence>
<dbReference type="GeneID" id="4960827"/>
<keyword evidence="3" id="KW-1185">Reference proteome</keyword>
<name>A4L1X4_9VIRU</name>
<dbReference type="KEGG" id="vg:4960827"/>
<dbReference type="RefSeq" id="YP_001111278.1">
    <property type="nucleotide sequence ID" value="NC_009240.1"/>
</dbReference>
<accession>A4L1X4</accession>
<dbReference type="EMBL" id="EF203088">
    <property type="protein sequence ID" value="ABO45344.1"/>
    <property type="molecule type" value="Genomic_DNA"/>
</dbReference>
<feature type="compositionally biased region" description="Low complexity" evidence="1">
    <location>
        <begin position="17"/>
        <end position="36"/>
    </location>
</feature>
<evidence type="ECO:0000313" key="2">
    <source>
        <dbReference type="EMBL" id="ABO45344.1"/>
    </source>
</evidence>
<evidence type="ECO:0000256" key="1">
    <source>
        <dbReference type="SAM" id="MobiDB-lite"/>
    </source>
</evidence>